<dbReference type="GO" id="GO:0016020">
    <property type="term" value="C:membrane"/>
    <property type="evidence" value="ECO:0007669"/>
    <property type="project" value="InterPro"/>
</dbReference>
<sequence>MLPTLTSKCNAHFFGYTVHQNDLIPFVLINMLLFSALLYIFRNELFKCAQVTLGISLIASGGTFNIAERIRNGCVEDYFSFLGLFLFNVWDIMVMSGILVLVFYITLLKRR</sequence>
<comment type="caution">
    <text evidence="2">The sequence shown here is derived from an EMBL/GenBank/DDBJ whole genome shotgun (WGS) entry which is preliminary data.</text>
</comment>
<dbReference type="InterPro" id="IPR001872">
    <property type="entry name" value="Peptidase_A8"/>
</dbReference>
<feature type="transmembrane region" description="Helical" evidence="1">
    <location>
        <begin position="48"/>
        <end position="67"/>
    </location>
</feature>
<dbReference type="EMBL" id="MEVJ01000050">
    <property type="protein sequence ID" value="OGC56404.1"/>
    <property type="molecule type" value="Genomic_DNA"/>
</dbReference>
<dbReference type="Pfam" id="PF01252">
    <property type="entry name" value="Peptidase_A8"/>
    <property type="match status" value="1"/>
</dbReference>
<gene>
    <name evidence="2" type="ORF">A2976_01105</name>
</gene>
<accession>A0A1F4VGX5</accession>
<protein>
    <submittedName>
        <fullName evidence="2">Uncharacterized protein</fullName>
    </submittedName>
</protein>
<feature type="transmembrane region" description="Helical" evidence="1">
    <location>
        <begin position="79"/>
        <end position="107"/>
    </location>
</feature>
<organism evidence="2 3">
    <name type="scientific">candidate division WWE3 bacterium RIFCSPLOWO2_01_FULL_41_9</name>
    <dbReference type="NCBI Taxonomy" id="1802626"/>
    <lineage>
        <taxon>Bacteria</taxon>
        <taxon>Katanobacteria</taxon>
    </lineage>
</organism>
<keyword evidence="1" id="KW-1133">Transmembrane helix</keyword>
<reference evidence="2 3" key="1">
    <citation type="journal article" date="2016" name="Nat. Commun.">
        <title>Thousands of microbial genomes shed light on interconnected biogeochemical processes in an aquifer system.</title>
        <authorList>
            <person name="Anantharaman K."/>
            <person name="Brown C.T."/>
            <person name="Hug L.A."/>
            <person name="Sharon I."/>
            <person name="Castelle C.J."/>
            <person name="Probst A.J."/>
            <person name="Thomas B.C."/>
            <person name="Singh A."/>
            <person name="Wilkins M.J."/>
            <person name="Karaoz U."/>
            <person name="Brodie E.L."/>
            <person name="Williams K.H."/>
            <person name="Hubbard S.S."/>
            <person name="Banfield J.F."/>
        </authorList>
    </citation>
    <scope>NUCLEOTIDE SEQUENCE [LARGE SCALE GENOMIC DNA]</scope>
</reference>
<dbReference type="GO" id="GO:0004190">
    <property type="term" value="F:aspartic-type endopeptidase activity"/>
    <property type="evidence" value="ECO:0007669"/>
    <property type="project" value="InterPro"/>
</dbReference>
<dbReference type="AlphaFoldDB" id="A0A1F4VGX5"/>
<evidence type="ECO:0000313" key="2">
    <source>
        <dbReference type="EMBL" id="OGC56404.1"/>
    </source>
</evidence>
<keyword evidence="1" id="KW-0472">Membrane</keyword>
<evidence type="ECO:0000256" key="1">
    <source>
        <dbReference type="SAM" id="Phobius"/>
    </source>
</evidence>
<keyword evidence="1" id="KW-0812">Transmembrane</keyword>
<feature type="transmembrane region" description="Helical" evidence="1">
    <location>
        <begin position="23"/>
        <end position="41"/>
    </location>
</feature>
<dbReference type="GO" id="GO:0006508">
    <property type="term" value="P:proteolysis"/>
    <property type="evidence" value="ECO:0007669"/>
    <property type="project" value="InterPro"/>
</dbReference>
<evidence type="ECO:0000313" key="3">
    <source>
        <dbReference type="Proteomes" id="UP000178346"/>
    </source>
</evidence>
<name>A0A1F4VGX5_UNCKA</name>
<proteinExistence type="predicted"/>
<dbReference type="Proteomes" id="UP000178346">
    <property type="component" value="Unassembled WGS sequence"/>
</dbReference>